<dbReference type="PANTHER" id="PTHR30273">
    <property type="entry name" value="PERIPLASMIC SIGNAL SENSOR AND SIGMA FACTOR ACTIVATOR FECR-RELATED"/>
    <property type="match status" value="1"/>
</dbReference>
<name>A0A0P7DQG2_9GAMM</name>
<proteinExistence type="predicted"/>
<dbReference type="PANTHER" id="PTHR30273:SF2">
    <property type="entry name" value="PROTEIN FECR"/>
    <property type="match status" value="1"/>
</dbReference>
<organism evidence="3 4">
    <name type="scientific">Pseudoalteromonas lipolytica</name>
    <dbReference type="NCBI Taxonomy" id="570156"/>
    <lineage>
        <taxon>Bacteria</taxon>
        <taxon>Pseudomonadati</taxon>
        <taxon>Pseudomonadota</taxon>
        <taxon>Gammaproteobacteria</taxon>
        <taxon>Alteromonadales</taxon>
        <taxon>Pseudoalteromonadaceae</taxon>
        <taxon>Pseudoalteromonas</taxon>
    </lineage>
</organism>
<accession>A0A0P7DQG2</accession>
<dbReference type="Pfam" id="PF04773">
    <property type="entry name" value="FecR"/>
    <property type="match status" value="1"/>
</dbReference>
<dbReference type="InterPro" id="IPR006860">
    <property type="entry name" value="FecR"/>
</dbReference>
<reference evidence="3 4" key="1">
    <citation type="submission" date="2015-09" db="EMBL/GenBank/DDBJ databases">
        <title>Draft Genome Sequence of Pseudoalteromonas lipolytica UCD-48B.</title>
        <authorList>
            <person name="Krusor M."/>
            <person name="Coil D.A."/>
            <person name="Lang J.M."/>
            <person name="Eisen J.A."/>
            <person name="Alexiev A."/>
        </authorList>
    </citation>
    <scope>NUCLEOTIDE SEQUENCE [LARGE SCALE GENOMIC DNA]</scope>
    <source>
        <strain evidence="3 4">UCD-48B</strain>
    </source>
</reference>
<sequence length="326" mass="36657">MNFRLNHNQAHIPEHIVQQAIRWQIKIESGSISEAEQAHFVKWRSADPLHELACARLLHLDKAFSDVAVKSAGYARETLQKTDHEIDNLQRRRLLKSALGTTLSVAGVAFLVEQQGVRHYLSADLSTRDSREEFTIFKNSQLWLNRHSTVEIDEHKSNSITLTQGELFLKTAAIDAPVQLHTPHGVFATQNAEVFVRHEASHAIVQVNKGLLHYSAAAGENSLSLQAGSTYQLFSNKQFTLNSGVFDYSSWRQNLLTARAMPLADFLHELARYRSGHIRCHPSLNDTLISGVFQLSDTDLILSTVAQSVGAKLNYLTRFWAEILPK</sequence>
<dbReference type="InterPro" id="IPR032623">
    <property type="entry name" value="FecR_N"/>
</dbReference>
<evidence type="ECO:0000259" key="1">
    <source>
        <dbReference type="Pfam" id="PF04773"/>
    </source>
</evidence>
<dbReference type="GO" id="GO:0016989">
    <property type="term" value="F:sigma factor antagonist activity"/>
    <property type="evidence" value="ECO:0007669"/>
    <property type="project" value="TreeGrafter"/>
</dbReference>
<dbReference type="OrthoDB" id="1099576at2"/>
<dbReference type="PIRSF" id="PIRSF018266">
    <property type="entry name" value="FecR"/>
    <property type="match status" value="1"/>
</dbReference>
<evidence type="ECO:0000259" key="2">
    <source>
        <dbReference type="Pfam" id="PF16220"/>
    </source>
</evidence>
<feature type="domain" description="FecR protein" evidence="1">
    <location>
        <begin position="125"/>
        <end position="210"/>
    </location>
</feature>
<dbReference type="Pfam" id="PF16220">
    <property type="entry name" value="DUF4880"/>
    <property type="match status" value="1"/>
</dbReference>
<dbReference type="AlphaFoldDB" id="A0A0P7DQG2"/>
<dbReference type="STRING" id="570156.AOG27_13675"/>
<gene>
    <name evidence="3" type="ORF">AOG27_13675</name>
</gene>
<dbReference type="InterPro" id="IPR012373">
    <property type="entry name" value="Ferrdict_sens_TM"/>
</dbReference>
<dbReference type="PATRIC" id="fig|570156.3.peg.3840"/>
<evidence type="ECO:0000313" key="4">
    <source>
        <dbReference type="Proteomes" id="UP000050378"/>
    </source>
</evidence>
<dbReference type="Proteomes" id="UP000050378">
    <property type="component" value="Unassembled WGS sequence"/>
</dbReference>
<protein>
    <recommendedName>
        <fullName evidence="5">FecR family protein</fullName>
    </recommendedName>
</protein>
<evidence type="ECO:0008006" key="5">
    <source>
        <dbReference type="Google" id="ProtNLM"/>
    </source>
</evidence>
<comment type="caution">
    <text evidence="3">The sequence shown here is derived from an EMBL/GenBank/DDBJ whole genome shotgun (WGS) entry which is preliminary data.</text>
</comment>
<dbReference type="EMBL" id="LJTC01000008">
    <property type="protein sequence ID" value="KPM83107.1"/>
    <property type="molecule type" value="Genomic_DNA"/>
</dbReference>
<feature type="domain" description="FecR N-terminal" evidence="2">
    <location>
        <begin position="18"/>
        <end position="58"/>
    </location>
</feature>
<evidence type="ECO:0000313" key="3">
    <source>
        <dbReference type="EMBL" id="KPM83107.1"/>
    </source>
</evidence>
<dbReference type="RefSeq" id="WP_054553566.1">
    <property type="nucleotide sequence ID" value="NZ_LJTC01000008.1"/>
</dbReference>